<dbReference type="AlphaFoldDB" id="A0A0F8ZBR2"/>
<organism evidence="1">
    <name type="scientific">marine sediment metagenome</name>
    <dbReference type="NCBI Taxonomy" id="412755"/>
    <lineage>
        <taxon>unclassified sequences</taxon>
        <taxon>metagenomes</taxon>
        <taxon>ecological metagenomes</taxon>
    </lineage>
</organism>
<gene>
    <name evidence="1" type="ORF">LCGC14_2715250</name>
</gene>
<sequence>MRRFNNWLSGLIMAILAIFILSPIMAFADEEVRRKTNFHQRVRSKKNLIVEKDMTYAVNANVLSTKQVNPINRIDNSEFAIWSGNSTFQASSGNTLTAIPDGWYVYSQSDFTTFKRLDLKDVGRGSGSSVYQGHNHSVQVRVGDSDTGSGVTKYLAYPTGGVSTYESWYKKFAGQSVTFGVRMKRPV</sequence>
<proteinExistence type="predicted"/>
<reference evidence="1" key="1">
    <citation type="journal article" date="2015" name="Nature">
        <title>Complex archaea that bridge the gap between prokaryotes and eukaryotes.</title>
        <authorList>
            <person name="Spang A."/>
            <person name="Saw J.H."/>
            <person name="Jorgensen S.L."/>
            <person name="Zaremba-Niedzwiedzka K."/>
            <person name="Martijn J."/>
            <person name="Lind A.E."/>
            <person name="van Eijk R."/>
            <person name="Schleper C."/>
            <person name="Guy L."/>
            <person name="Ettema T.J."/>
        </authorList>
    </citation>
    <scope>NUCLEOTIDE SEQUENCE</scope>
</reference>
<evidence type="ECO:0000313" key="1">
    <source>
        <dbReference type="EMBL" id="KKK91208.1"/>
    </source>
</evidence>
<name>A0A0F8ZBR2_9ZZZZ</name>
<accession>A0A0F8ZBR2</accession>
<protein>
    <submittedName>
        <fullName evidence="1">Uncharacterized protein</fullName>
    </submittedName>
</protein>
<feature type="non-terminal residue" evidence="1">
    <location>
        <position position="187"/>
    </location>
</feature>
<comment type="caution">
    <text evidence="1">The sequence shown here is derived from an EMBL/GenBank/DDBJ whole genome shotgun (WGS) entry which is preliminary data.</text>
</comment>
<dbReference type="EMBL" id="LAZR01048754">
    <property type="protein sequence ID" value="KKK91208.1"/>
    <property type="molecule type" value="Genomic_DNA"/>
</dbReference>